<protein>
    <submittedName>
        <fullName evidence="4">PaaI family thioesterase</fullName>
    </submittedName>
</protein>
<dbReference type="SUPFAM" id="SSF54637">
    <property type="entry name" value="Thioesterase/thiol ester dehydrase-isomerase"/>
    <property type="match status" value="1"/>
</dbReference>
<dbReference type="Pfam" id="PF03061">
    <property type="entry name" value="4HBT"/>
    <property type="match status" value="1"/>
</dbReference>
<dbReference type="PANTHER" id="PTHR21660:SF1">
    <property type="entry name" value="ACYL-COENZYME A THIOESTERASE 13"/>
    <property type="match status" value="1"/>
</dbReference>
<comment type="caution">
    <text evidence="4">The sequence shown here is derived from an EMBL/GenBank/DDBJ whole genome shotgun (WGS) entry which is preliminary data.</text>
</comment>
<dbReference type="InterPro" id="IPR039298">
    <property type="entry name" value="ACOT13"/>
</dbReference>
<reference evidence="4 5" key="1">
    <citation type="submission" date="2018-09" db="EMBL/GenBank/DDBJ databases">
        <title>Alcanivorax profundi sp. nov., isolated from 1000 m-depth seawater of the Mariana Trench.</title>
        <authorList>
            <person name="Liu J."/>
        </authorList>
    </citation>
    <scope>NUCLEOTIDE SEQUENCE [LARGE SCALE GENOMIC DNA]</scope>
    <source>
        <strain evidence="4 5">MTEO17</strain>
    </source>
</reference>
<evidence type="ECO:0000313" key="4">
    <source>
        <dbReference type="EMBL" id="RJG18210.1"/>
    </source>
</evidence>
<evidence type="ECO:0000256" key="1">
    <source>
        <dbReference type="ARBA" id="ARBA00008324"/>
    </source>
</evidence>
<dbReference type="GO" id="GO:0047617">
    <property type="term" value="F:fatty acyl-CoA hydrolase activity"/>
    <property type="evidence" value="ECO:0007669"/>
    <property type="project" value="InterPro"/>
</dbReference>
<gene>
    <name evidence="4" type="ORF">D4A39_06950</name>
</gene>
<dbReference type="InterPro" id="IPR006683">
    <property type="entry name" value="Thioestr_dom"/>
</dbReference>
<name>A0A418XYV2_9GAMM</name>
<feature type="domain" description="Thioesterase" evidence="3">
    <location>
        <begin position="47"/>
        <end position="117"/>
    </location>
</feature>
<evidence type="ECO:0000313" key="5">
    <source>
        <dbReference type="Proteomes" id="UP000283734"/>
    </source>
</evidence>
<dbReference type="AlphaFoldDB" id="A0A418XYV2"/>
<proteinExistence type="inferred from homology"/>
<dbReference type="InterPro" id="IPR003736">
    <property type="entry name" value="PAAI_dom"/>
</dbReference>
<dbReference type="RefSeq" id="WP_119917750.1">
    <property type="nucleotide sequence ID" value="NZ_QYYA01000002.1"/>
</dbReference>
<keyword evidence="2" id="KW-0378">Hydrolase</keyword>
<evidence type="ECO:0000259" key="3">
    <source>
        <dbReference type="Pfam" id="PF03061"/>
    </source>
</evidence>
<evidence type="ECO:0000256" key="2">
    <source>
        <dbReference type="ARBA" id="ARBA00022801"/>
    </source>
</evidence>
<dbReference type="InterPro" id="IPR029069">
    <property type="entry name" value="HotDog_dom_sf"/>
</dbReference>
<dbReference type="Gene3D" id="3.10.129.10">
    <property type="entry name" value="Hotdog Thioesterase"/>
    <property type="match status" value="1"/>
</dbReference>
<keyword evidence="5" id="KW-1185">Reference proteome</keyword>
<dbReference type="Proteomes" id="UP000283734">
    <property type="component" value="Unassembled WGS sequence"/>
</dbReference>
<organism evidence="4 5">
    <name type="scientific">Alcanivorax profundi</name>
    <dbReference type="NCBI Taxonomy" id="2338368"/>
    <lineage>
        <taxon>Bacteria</taxon>
        <taxon>Pseudomonadati</taxon>
        <taxon>Pseudomonadota</taxon>
        <taxon>Gammaproteobacteria</taxon>
        <taxon>Oceanospirillales</taxon>
        <taxon>Alcanivoracaceae</taxon>
        <taxon>Alcanivorax</taxon>
    </lineage>
</organism>
<comment type="similarity">
    <text evidence="1">Belongs to the thioesterase PaaI family.</text>
</comment>
<sequence length="139" mass="14964">MSRLDVARDDVLAHPLHRACELELLHAGEGTSELRFQVNDFTANPLGALHGGILYALMDVTCFFAAVPLLKDNQAPVTIETHNSVLRAAQKGETVVLRGRADRIGRTLAAMRAEAYAVNADGEERLIATGSVTKSILSV</sequence>
<dbReference type="PANTHER" id="PTHR21660">
    <property type="entry name" value="THIOESTERASE SUPERFAMILY MEMBER-RELATED"/>
    <property type="match status" value="1"/>
</dbReference>
<dbReference type="OrthoDB" id="6079372at2"/>
<dbReference type="CDD" id="cd03443">
    <property type="entry name" value="PaaI_thioesterase"/>
    <property type="match status" value="1"/>
</dbReference>
<accession>A0A418XYV2</accession>
<dbReference type="NCBIfam" id="TIGR00369">
    <property type="entry name" value="unchar_dom_1"/>
    <property type="match status" value="1"/>
</dbReference>
<dbReference type="EMBL" id="QYYA01000002">
    <property type="protein sequence ID" value="RJG18210.1"/>
    <property type="molecule type" value="Genomic_DNA"/>
</dbReference>